<dbReference type="InterPro" id="IPR002938">
    <property type="entry name" value="FAD-bd"/>
</dbReference>
<dbReference type="PRINTS" id="PR00420">
    <property type="entry name" value="RNGMNOXGNASE"/>
</dbReference>
<dbReference type="AlphaFoldDB" id="A0A8H7DJK9"/>
<dbReference type="PANTHER" id="PTHR43004:SF19">
    <property type="entry name" value="BINDING MONOOXYGENASE, PUTATIVE (JCVI)-RELATED"/>
    <property type="match status" value="1"/>
</dbReference>
<dbReference type="GO" id="GO:0071949">
    <property type="term" value="F:FAD binding"/>
    <property type="evidence" value="ECO:0007669"/>
    <property type="project" value="InterPro"/>
</dbReference>
<comment type="cofactor">
    <cofactor evidence="1">
        <name>FAD</name>
        <dbReference type="ChEBI" id="CHEBI:57692"/>
    </cofactor>
</comment>
<dbReference type="PANTHER" id="PTHR43004">
    <property type="entry name" value="TRK SYSTEM POTASSIUM UPTAKE PROTEIN"/>
    <property type="match status" value="1"/>
</dbReference>
<dbReference type="Proteomes" id="UP000623467">
    <property type="component" value="Unassembled WGS sequence"/>
</dbReference>
<feature type="domain" description="FAD-binding" evidence="7">
    <location>
        <begin position="6"/>
        <end position="206"/>
    </location>
</feature>
<evidence type="ECO:0000256" key="1">
    <source>
        <dbReference type="ARBA" id="ARBA00001974"/>
    </source>
</evidence>
<dbReference type="Gene3D" id="3.40.30.20">
    <property type="match status" value="1"/>
</dbReference>
<dbReference type="EMBL" id="JACAZH010000003">
    <property type="protein sequence ID" value="KAF7373676.1"/>
    <property type="molecule type" value="Genomic_DNA"/>
</dbReference>
<protein>
    <submittedName>
        <fullName evidence="8">FAD-binding-3 domain-containing protein</fullName>
    </submittedName>
</protein>
<evidence type="ECO:0000259" key="7">
    <source>
        <dbReference type="Pfam" id="PF01494"/>
    </source>
</evidence>
<sequence length="512" mass="55400">MPDLSCDVLVVGAGPSGLILALCLAMCDVSVRIIDKEPVYRVGRRGAGITPRTLEVFKMLGVLDEVLKLAHKPVQFQSYELPGGAKPLKTWAMSPTFEPTPACPFRNAVFLGQDQVEGILRDRLKQFGCSVELGTELFSFEQSAEHVSAHLSTNAGQAQINIKYLVGADGAKGVVRKQLGLSFLGETRTEDRLIVSDVILDGLDLEVRPSPSIAIVFIPILIDAPQHIHMWAKGPAATPNIRMVEELRKDRVLIVGDAAHVHSLFGGQGMNSSVQDSFNLGWKLASVTLGLSSPDLLSTYGEERLPVIAEMLDKTTELHKKAFKSDNLNDTSHWKRNKSLDQLGVNYRWSSIVLDEKPRSAETHGAYGSDSEERPPLAGGDRAPDASGLLQSGGRELTLFEVFKYTAHTVLIFCPPAEQSAVDGIVHFLSNLPQKVQSVVIHPAGTDTSVEHIGTGADLFLCDQNGHGFEGYCAPPDRVCCVVVRPDGMVGAIVSGVPGLTKYFTTILPAFT</sequence>
<evidence type="ECO:0000313" key="9">
    <source>
        <dbReference type="Proteomes" id="UP000623467"/>
    </source>
</evidence>
<feature type="domain" description="FAD-binding" evidence="7">
    <location>
        <begin position="238"/>
        <end position="314"/>
    </location>
</feature>
<dbReference type="InterPro" id="IPR050641">
    <property type="entry name" value="RIFMO-like"/>
</dbReference>
<dbReference type="OrthoDB" id="2690153at2759"/>
<evidence type="ECO:0000256" key="6">
    <source>
        <dbReference type="SAM" id="MobiDB-lite"/>
    </source>
</evidence>
<name>A0A8H7DJK9_9AGAR</name>
<keyword evidence="3" id="KW-0285">Flavoprotein</keyword>
<proteinExistence type="inferred from homology"/>
<evidence type="ECO:0000256" key="2">
    <source>
        <dbReference type="ARBA" id="ARBA00007801"/>
    </source>
</evidence>
<feature type="region of interest" description="Disordered" evidence="6">
    <location>
        <begin position="360"/>
        <end position="388"/>
    </location>
</feature>
<dbReference type="Pfam" id="PF01494">
    <property type="entry name" value="FAD_binding_3"/>
    <property type="match status" value="2"/>
</dbReference>
<dbReference type="SUPFAM" id="SSF52833">
    <property type="entry name" value="Thioredoxin-like"/>
    <property type="match status" value="1"/>
</dbReference>
<comment type="similarity">
    <text evidence="2">Belongs to the PheA/TfdB FAD monooxygenase family.</text>
</comment>
<reference evidence="8" key="1">
    <citation type="submission" date="2020-05" db="EMBL/GenBank/DDBJ databases">
        <title>Mycena genomes resolve the evolution of fungal bioluminescence.</title>
        <authorList>
            <person name="Tsai I.J."/>
        </authorList>
    </citation>
    <scope>NUCLEOTIDE SEQUENCE</scope>
    <source>
        <strain evidence="8">160909Yilan</strain>
    </source>
</reference>
<evidence type="ECO:0000256" key="4">
    <source>
        <dbReference type="ARBA" id="ARBA00022827"/>
    </source>
</evidence>
<keyword evidence="9" id="KW-1185">Reference proteome</keyword>
<dbReference type="Gene3D" id="3.50.50.60">
    <property type="entry name" value="FAD/NAD(P)-binding domain"/>
    <property type="match status" value="2"/>
</dbReference>
<evidence type="ECO:0000256" key="3">
    <source>
        <dbReference type="ARBA" id="ARBA00022630"/>
    </source>
</evidence>
<dbReference type="InterPro" id="IPR036249">
    <property type="entry name" value="Thioredoxin-like_sf"/>
</dbReference>
<dbReference type="GO" id="GO:0016709">
    <property type="term" value="F:oxidoreductase activity, acting on paired donors, with incorporation or reduction of molecular oxygen, NAD(P)H as one donor, and incorporation of one atom of oxygen"/>
    <property type="evidence" value="ECO:0007669"/>
    <property type="project" value="UniProtKB-ARBA"/>
</dbReference>
<evidence type="ECO:0000313" key="8">
    <source>
        <dbReference type="EMBL" id="KAF7373676.1"/>
    </source>
</evidence>
<evidence type="ECO:0000256" key="5">
    <source>
        <dbReference type="ARBA" id="ARBA00023002"/>
    </source>
</evidence>
<dbReference type="InterPro" id="IPR036188">
    <property type="entry name" value="FAD/NAD-bd_sf"/>
</dbReference>
<keyword evidence="4" id="KW-0274">FAD</keyword>
<organism evidence="8 9">
    <name type="scientific">Mycena sanguinolenta</name>
    <dbReference type="NCBI Taxonomy" id="230812"/>
    <lineage>
        <taxon>Eukaryota</taxon>
        <taxon>Fungi</taxon>
        <taxon>Dikarya</taxon>
        <taxon>Basidiomycota</taxon>
        <taxon>Agaricomycotina</taxon>
        <taxon>Agaricomycetes</taxon>
        <taxon>Agaricomycetidae</taxon>
        <taxon>Agaricales</taxon>
        <taxon>Marasmiineae</taxon>
        <taxon>Mycenaceae</taxon>
        <taxon>Mycena</taxon>
    </lineage>
</organism>
<keyword evidence="5" id="KW-0560">Oxidoreductase</keyword>
<comment type="caution">
    <text evidence="8">The sequence shown here is derived from an EMBL/GenBank/DDBJ whole genome shotgun (WGS) entry which is preliminary data.</text>
</comment>
<dbReference type="InterPro" id="IPR038220">
    <property type="entry name" value="PHOX_C_sf"/>
</dbReference>
<gene>
    <name evidence="8" type="ORF">MSAN_00578600</name>
</gene>
<dbReference type="SUPFAM" id="SSF51905">
    <property type="entry name" value="FAD/NAD(P)-binding domain"/>
    <property type="match status" value="1"/>
</dbReference>
<accession>A0A8H7DJK9</accession>